<dbReference type="SUPFAM" id="SSF51695">
    <property type="entry name" value="PLC-like phosphodiesterases"/>
    <property type="match status" value="1"/>
</dbReference>
<dbReference type="GO" id="GO:0006629">
    <property type="term" value="P:lipid metabolic process"/>
    <property type="evidence" value="ECO:0007669"/>
    <property type="project" value="InterPro"/>
</dbReference>
<dbReference type="AlphaFoldDB" id="A0A4Y1X3E6"/>
<dbReference type="PANTHER" id="PTHR46211">
    <property type="entry name" value="GLYCEROPHOSPHORYL DIESTER PHOSPHODIESTERASE"/>
    <property type="match status" value="1"/>
</dbReference>
<proteinExistence type="predicted"/>
<evidence type="ECO:0000313" key="4">
    <source>
        <dbReference type="Proteomes" id="UP000319374"/>
    </source>
</evidence>
<dbReference type="EMBL" id="AP019736">
    <property type="protein sequence ID" value="BBL07284.1"/>
    <property type="molecule type" value="Genomic_DNA"/>
</dbReference>
<feature type="signal peptide" evidence="1">
    <location>
        <begin position="1"/>
        <end position="19"/>
    </location>
</feature>
<dbReference type="GO" id="GO:0008081">
    <property type="term" value="F:phosphoric diester hydrolase activity"/>
    <property type="evidence" value="ECO:0007669"/>
    <property type="project" value="InterPro"/>
</dbReference>
<gene>
    <name evidence="3" type="ORF">A5CPEGH6_19220</name>
</gene>
<sequence length="254" mass="28569">MIRKILLSVALLSAGGALHGQPKVIAHRGYWTAPGSAQNSLASFAKADSIGVYGSEMDVWLTGDDKLVVNHDQVYKGTDIDMARARARDITRIVLPNGENLPTLDEYLETVAARPATRLVLETKTLVPYRREDIAVEKIVRALERHGLTERTDFISFSLNACLEYRKRLPEANVYYLAGDLSPESLRRVALTGLDYSAGVLRQHPEWIEQAHRAGLEVNVWTVNSEEEMRYFIAQGVDYITTDYPERLQALLRE</sequence>
<dbReference type="GeneID" id="98673906"/>
<keyword evidence="4" id="KW-1185">Reference proteome</keyword>
<name>A0A4Y1X3E6_9BACT</name>
<dbReference type="PROSITE" id="PS51704">
    <property type="entry name" value="GP_PDE"/>
    <property type="match status" value="1"/>
</dbReference>
<feature type="domain" description="GP-PDE" evidence="2">
    <location>
        <begin position="22"/>
        <end position="252"/>
    </location>
</feature>
<protein>
    <submittedName>
        <fullName evidence="3">Glycerophosphoryl diester phosphodiesterase</fullName>
    </submittedName>
</protein>
<dbReference type="Proteomes" id="UP000319374">
    <property type="component" value="Chromosome"/>
</dbReference>
<dbReference type="Pfam" id="PF03009">
    <property type="entry name" value="GDPD"/>
    <property type="match status" value="1"/>
</dbReference>
<keyword evidence="1" id="KW-0732">Signal</keyword>
<dbReference type="InterPro" id="IPR017946">
    <property type="entry name" value="PLC-like_Pdiesterase_TIM-brl"/>
</dbReference>
<evidence type="ECO:0000313" key="3">
    <source>
        <dbReference type="EMBL" id="BBL07284.1"/>
    </source>
</evidence>
<evidence type="ECO:0000256" key="1">
    <source>
        <dbReference type="SAM" id="SignalP"/>
    </source>
</evidence>
<accession>A0A4Y1X3E6</accession>
<feature type="chain" id="PRO_5021473345" evidence="1">
    <location>
        <begin position="20"/>
        <end position="254"/>
    </location>
</feature>
<dbReference type="OrthoDB" id="9776255at2"/>
<organism evidence="3 4">
    <name type="scientific">Alistipes dispar</name>
    <dbReference type="NCBI Taxonomy" id="2585119"/>
    <lineage>
        <taxon>Bacteria</taxon>
        <taxon>Pseudomonadati</taxon>
        <taxon>Bacteroidota</taxon>
        <taxon>Bacteroidia</taxon>
        <taxon>Bacteroidales</taxon>
        <taxon>Rikenellaceae</taxon>
        <taxon>Alistipes</taxon>
    </lineage>
</organism>
<evidence type="ECO:0000259" key="2">
    <source>
        <dbReference type="PROSITE" id="PS51704"/>
    </source>
</evidence>
<dbReference type="PANTHER" id="PTHR46211:SF1">
    <property type="entry name" value="GLYCEROPHOSPHODIESTER PHOSPHODIESTERASE, CYTOPLASMIC"/>
    <property type="match status" value="1"/>
</dbReference>
<dbReference type="RefSeq" id="WP_141429446.1">
    <property type="nucleotide sequence ID" value="NZ_AP019736.1"/>
</dbReference>
<dbReference type="KEGG" id="ada:A5CPEGH6_19220"/>
<dbReference type="InterPro" id="IPR030395">
    <property type="entry name" value="GP_PDE_dom"/>
</dbReference>
<dbReference type="Gene3D" id="3.20.20.190">
    <property type="entry name" value="Phosphatidylinositol (PI) phosphodiesterase"/>
    <property type="match status" value="1"/>
</dbReference>
<reference evidence="4" key="1">
    <citation type="submission" date="2019-06" db="EMBL/GenBank/DDBJ databases">
        <title>Alistipes onderdonkii subsp. vulgaris subsp. nov., Alistipes dispar sp. nov. and Alistipes communis sp. nov., isolated from human faeces, and creation of Alistipes onderdonkii subsp. onderdonkii subsp. nov.</title>
        <authorList>
            <person name="Sakamoto M."/>
            <person name="Ikeyama N."/>
            <person name="Ogata Y."/>
            <person name="Suda W."/>
            <person name="Iino T."/>
            <person name="Hattori M."/>
            <person name="Ohkuma M."/>
        </authorList>
    </citation>
    <scope>NUCLEOTIDE SEQUENCE [LARGE SCALE GENOMIC DNA]</scope>
    <source>
        <strain evidence="4">5CPEGH6</strain>
    </source>
</reference>